<evidence type="ECO:0000256" key="1">
    <source>
        <dbReference type="SAM" id="MobiDB-lite"/>
    </source>
</evidence>
<keyword evidence="3" id="KW-1185">Reference proteome</keyword>
<accession>I3VPZ2</accession>
<dbReference type="Proteomes" id="UP000103899">
    <property type="component" value="Segment"/>
</dbReference>
<sequence length="435" mass="47867">MLADGAGIRRSDENPLSATASVAHLATGLAAEFASCCRVHRGGRRGGRAGELLRKLSVEVDDAVTLMDDIRRLAELTSEELSAGDMSGLRDSAKRGVEWLDAYVRGFCGTVVKIAWPPGWGLVLGNVETDPDVNAGDLARLGSEFTCCELDLFLVGRVCAVRGPEPGRSGGPMILASRAGPVFCYWGWRDDAIYCLGRDMEEFSRLGLRRVERVYDHSTVAPPLVVKDHWNLIRAWETEGLDGLAKYVIRLHGKRLRMPCSVSTVLRVCSLGCCRRGRSRAPPTGLAVRDIGERVVPIGTVRRGSRVDGPPVPVLVAEKGRVFAWDARSRQYIRLADGLVAFAGLGMRNYDESYRYTRGIGDRRYDRIPGCPLSEDGNVCRTCAEHPRGSEKGERVRGTRPTRAGRARGVSRRPSRGCEIVRDRHRSAGRDNVRR</sequence>
<dbReference type="GeneID" id="80534723"/>
<evidence type="ECO:0000313" key="3">
    <source>
        <dbReference type="Proteomes" id="UP000103899"/>
    </source>
</evidence>
<protein>
    <submittedName>
        <fullName evidence="2">B24</fullName>
    </submittedName>
</protein>
<dbReference type="Pfam" id="PF02393">
    <property type="entry name" value="US22"/>
    <property type="match status" value="2"/>
</dbReference>
<evidence type="ECO:0000313" key="2">
    <source>
        <dbReference type="EMBL" id="AFK83836.1"/>
    </source>
</evidence>
<name>I3VPZ2_9BETA</name>
<feature type="compositionally biased region" description="Basic and acidic residues" evidence="1">
    <location>
        <begin position="385"/>
        <end position="397"/>
    </location>
</feature>
<dbReference type="EMBL" id="JQ805139">
    <property type="protein sequence ID" value="AFK83836.1"/>
    <property type="molecule type" value="Genomic_DNA"/>
</dbReference>
<dbReference type="InterPro" id="IPR003360">
    <property type="entry name" value="US22-like"/>
</dbReference>
<organism evidence="2 3">
    <name type="scientific">miniopterid betaherpesvirus 1</name>
    <dbReference type="NCBI Taxonomy" id="3070189"/>
    <lineage>
        <taxon>Viruses</taxon>
        <taxon>Duplodnaviria</taxon>
        <taxon>Heunggongvirae</taxon>
        <taxon>Peploviricota</taxon>
        <taxon>Herviviricetes</taxon>
        <taxon>Herpesvirales</taxon>
        <taxon>Orthoherpesviridae</taxon>
        <taxon>Betaherpesvirinae</taxon>
        <taxon>Quwivirus</taxon>
        <taxon>Quwivirus miniopteridbeta1</taxon>
    </lineage>
</organism>
<dbReference type="RefSeq" id="YP_010797020.1">
    <property type="nucleotide sequence ID" value="NC_076129.1"/>
</dbReference>
<feature type="compositionally biased region" description="Basic and acidic residues" evidence="1">
    <location>
        <begin position="419"/>
        <end position="435"/>
    </location>
</feature>
<reference evidence="2 3" key="1">
    <citation type="journal article" date="2012" name="J. Virol.">
        <title>A Novel Bat Herpesvirus Encodes Homologues of Major Histocompatibility Complex Classes I and II, C-Type Lectin, and a Unique Family of Immune-Related Genes.</title>
        <authorList>
            <person name="Zhang H."/>
            <person name="Todd S."/>
            <person name="Tachedjian M."/>
            <person name="Barr J.A."/>
            <person name="Luo M."/>
            <person name="Yu M."/>
            <person name="Marsh G.A."/>
            <person name="Crameri G."/>
            <person name="Wang L.F."/>
        </authorList>
    </citation>
    <scope>NUCLEOTIDE SEQUENCE [LARGE SCALE GENOMIC DNA]</scope>
    <source>
        <strain evidence="2">B7D8</strain>
    </source>
</reference>
<feature type="compositionally biased region" description="Basic residues" evidence="1">
    <location>
        <begin position="398"/>
        <end position="415"/>
    </location>
</feature>
<proteinExistence type="predicted"/>
<feature type="region of interest" description="Disordered" evidence="1">
    <location>
        <begin position="385"/>
        <end position="435"/>
    </location>
</feature>
<dbReference type="KEGG" id="vg:80534723"/>